<proteinExistence type="predicted"/>
<protein>
    <recommendedName>
        <fullName evidence="5">Stathmin</fullName>
    </recommendedName>
</protein>
<feature type="region of interest" description="Disordered" evidence="2">
    <location>
        <begin position="142"/>
        <end position="164"/>
    </location>
</feature>
<keyword evidence="1" id="KW-0175">Coiled coil</keyword>
<evidence type="ECO:0000256" key="1">
    <source>
        <dbReference type="SAM" id="Coils"/>
    </source>
</evidence>
<keyword evidence="4" id="KW-1185">Reference proteome</keyword>
<dbReference type="EMBL" id="BTSY01000001">
    <property type="protein sequence ID" value="GMT12629.1"/>
    <property type="molecule type" value="Genomic_DNA"/>
</dbReference>
<feature type="non-terminal residue" evidence="3">
    <location>
        <position position="1"/>
    </location>
</feature>
<feature type="coiled-coil region" evidence="1">
    <location>
        <begin position="77"/>
        <end position="128"/>
    </location>
</feature>
<reference evidence="3" key="1">
    <citation type="submission" date="2023-10" db="EMBL/GenBank/DDBJ databases">
        <title>Genome assembly of Pristionchus species.</title>
        <authorList>
            <person name="Yoshida K."/>
            <person name="Sommer R.J."/>
        </authorList>
    </citation>
    <scope>NUCLEOTIDE SEQUENCE</scope>
    <source>
        <strain evidence="3">RS5133</strain>
    </source>
</reference>
<feature type="compositionally biased region" description="Basic and acidic residues" evidence="2">
    <location>
        <begin position="142"/>
        <end position="151"/>
    </location>
</feature>
<organism evidence="3 4">
    <name type="scientific">Pristionchus fissidentatus</name>
    <dbReference type="NCBI Taxonomy" id="1538716"/>
    <lineage>
        <taxon>Eukaryota</taxon>
        <taxon>Metazoa</taxon>
        <taxon>Ecdysozoa</taxon>
        <taxon>Nematoda</taxon>
        <taxon>Chromadorea</taxon>
        <taxon>Rhabditida</taxon>
        <taxon>Rhabditina</taxon>
        <taxon>Diplogasteromorpha</taxon>
        <taxon>Diplogasteroidea</taxon>
        <taxon>Neodiplogasteridae</taxon>
        <taxon>Pristionchus</taxon>
    </lineage>
</organism>
<gene>
    <name evidence="3" type="ORF">PFISCL1PPCAC_3926</name>
</gene>
<dbReference type="AlphaFoldDB" id="A0AAV5V240"/>
<sequence length="164" mass="18491">NLLIESIDKLSMKRPTEGRSQSQGKKKKIIDLIVLTDSDDDAKANKEMPPPTRAEFAALQEALEKKEKLFRGACLAARKAELRAESAEKQLDAKIAVMDSVEKMRGKNEKLKEKKAQLKAKNEELNNKRFVEVVELTDMVEQERADSERKVSGLKRQLAQQGQG</sequence>
<evidence type="ECO:0000313" key="3">
    <source>
        <dbReference type="EMBL" id="GMT12629.1"/>
    </source>
</evidence>
<evidence type="ECO:0000256" key="2">
    <source>
        <dbReference type="SAM" id="MobiDB-lite"/>
    </source>
</evidence>
<evidence type="ECO:0008006" key="5">
    <source>
        <dbReference type="Google" id="ProtNLM"/>
    </source>
</evidence>
<comment type="caution">
    <text evidence="3">The sequence shown here is derived from an EMBL/GenBank/DDBJ whole genome shotgun (WGS) entry which is preliminary data.</text>
</comment>
<evidence type="ECO:0000313" key="4">
    <source>
        <dbReference type="Proteomes" id="UP001432322"/>
    </source>
</evidence>
<dbReference type="Proteomes" id="UP001432322">
    <property type="component" value="Unassembled WGS sequence"/>
</dbReference>
<accession>A0AAV5V240</accession>
<name>A0AAV5V240_9BILA</name>
<feature type="non-terminal residue" evidence="3">
    <location>
        <position position="164"/>
    </location>
</feature>